<organism evidence="2 3">
    <name type="scientific">Caerostris extrusa</name>
    <name type="common">Bark spider</name>
    <name type="synonym">Caerostris bankana</name>
    <dbReference type="NCBI Taxonomy" id="172846"/>
    <lineage>
        <taxon>Eukaryota</taxon>
        <taxon>Metazoa</taxon>
        <taxon>Ecdysozoa</taxon>
        <taxon>Arthropoda</taxon>
        <taxon>Chelicerata</taxon>
        <taxon>Arachnida</taxon>
        <taxon>Araneae</taxon>
        <taxon>Araneomorphae</taxon>
        <taxon>Entelegynae</taxon>
        <taxon>Araneoidea</taxon>
        <taxon>Araneidae</taxon>
        <taxon>Caerostris</taxon>
    </lineage>
</organism>
<keyword evidence="1" id="KW-0472">Membrane</keyword>
<reference evidence="2 3" key="1">
    <citation type="submission" date="2021-06" db="EMBL/GenBank/DDBJ databases">
        <title>Caerostris extrusa draft genome.</title>
        <authorList>
            <person name="Kono N."/>
            <person name="Arakawa K."/>
        </authorList>
    </citation>
    <scope>NUCLEOTIDE SEQUENCE [LARGE SCALE GENOMIC DNA]</scope>
</reference>
<proteinExistence type="predicted"/>
<evidence type="ECO:0000313" key="2">
    <source>
        <dbReference type="EMBL" id="GIY88449.1"/>
    </source>
</evidence>
<accession>A0AAV4X1S1</accession>
<name>A0AAV4X1S1_CAEEX</name>
<dbReference type="AlphaFoldDB" id="A0AAV4X1S1"/>
<protein>
    <submittedName>
        <fullName evidence="2">Uncharacterized protein</fullName>
    </submittedName>
</protein>
<dbReference type="EMBL" id="BPLR01017067">
    <property type="protein sequence ID" value="GIY88449.1"/>
    <property type="molecule type" value="Genomic_DNA"/>
</dbReference>
<evidence type="ECO:0000313" key="3">
    <source>
        <dbReference type="Proteomes" id="UP001054945"/>
    </source>
</evidence>
<keyword evidence="3" id="KW-1185">Reference proteome</keyword>
<sequence length="129" mass="14773">MENPQRKLGQGTGERRHCRLIIQEERPLRMEFPCRAYFGFWSPFTLSAVDVELTASSILSTMGVSQILMTDAPKNTNKNAVSKYLKLEIMLAQPVILFIMLFVSQMRMSNMPKQSTKMKENMSPNNKVV</sequence>
<keyword evidence="1" id="KW-0812">Transmembrane</keyword>
<gene>
    <name evidence="2" type="ORF">CEXT_627151</name>
</gene>
<comment type="caution">
    <text evidence="2">The sequence shown here is derived from an EMBL/GenBank/DDBJ whole genome shotgun (WGS) entry which is preliminary data.</text>
</comment>
<feature type="transmembrane region" description="Helical" evidence="1">
    <location>
        <begin position="84"/>
        <end position="103"/>
    </location>
</feature>
<keyword evidence="1" id="KW-1133">Transmembrane helix</keyword>
<evidence type="ECO:0000256" key="1">
    <source>
        <dbReference type="SAM" id="Phobius"/>
    </source>
</evidence>
<dbReference type="Proteomes" id="UP001054945">
    <property type="component" value="Unassembled WGS sequence"/>
</dbReference>